<sequence length="55" mass="6296">MELMKVEDARKNFADILNEVRYQGKQIIITRHGKPVAKIAPLTEEERAEYGNPSP</sequence>
<gene>
    <name evidence="3" type="ORF">FHX37_1891</name>
</gene>
<dbReference type="Gene3D" id="3.40.1620.10">
    <property type="entry name" value="YefM-like domain"/>
    <property type="match status" value="1"/>
</dbReference>
<comment type="caution">
    <text evidence="3">The sequence shown here is derived from an EMBL/GenBank/DDBJ whole genome shotgun (WGS) entry which is preliminary data.</text>
</comment>
<comment type="similarity">
    <text evidence="1 2">Belongs to the phD/YefM antitoxin family.</text>
</comment>
<evidence type="ECO:0000256" key="1">
    <source>
        <dbReference type="ARBA" id="ARBA00009981"/>
    </source>
</evidence>
<dbReference type="SUPFAM" id="SSF143120">
    <property type="entry name" value="YefM-like"/>
    <property type="match status" value="1"/>
</dbReference>
<dbReference type="AlphaFoldDB" id="A0A543NJJ3"/>
<name>A0A543NJJ3_9ACTN</name>
<dbReference type="OrthoDB" id="5196460at2"/>
<accession>A0A543NJJ3</accession>
<reference evidence="3 4" key="1">
    <citation type="submission" date="2019-06" db="EMBL/GenBank/DDBJ databases">
        <title>Sequencing the genomes of 1000 actinobacteria strains.</title>
        <authorList>
            <person name="Klenk H.-P."/>
        </authorList>
    </citation>
    <scope>NUCLEOTIDE SEQUENCE [LARGE SCALE GENOMIC DNA]</scope>
    <source>
        <strain evidence="3 4">DSM 45015</strain>
    </source>
</reference>
<keyword evidence="4" id="KW-1185">Reference proteome</keyword>
<dbReference type="NCBIfam" id="TIGR01552">
    <property type="entry name" value="phd_fam"/>
    <property type="match status" value="1"/>
</dbReference>
<proteinExistence type="inferred from homology"/>
<dbReference type="EMBL" id="VFQC01000001">
    <property type="protein sequence ID" value="TQN31966.1"/>
    <property type="molecule type" value="Genomic_DNA"/>
</dbReference>
<dbReference type="Proteomes" id="UP000317422">
    <property type="component" value="Unassembled WGS sequence"/>
</dbReference>
<dbReference type="InterPro" id="IPR036165">
    <property type="entry name" value="YefM-like_sf"/>
</dbReference>
<dbReference type="Pfam" id="PF02604">
    <property type="entry name" value="PhdYeFM_antitox"/>
    <property type="match status" value="1"/>
</dbReference>
<dbReference type="RefSeq" id="WP_141923539.1">
    <property type="nucleotide sequence ID" value="NZ_VFQC01000001.1"/>
</dbReference>
<evidence type="ECO:0000256" key="2">
    <source>
        <dbReference type="RuleBase" id="RU362080"/>
    </source>
</evidence>
<dbReference type="InterPro" id="IPR006442">
    <property type="entry name" value="Antitoxin_Phd/YefM"/>
</dbReference>
<evidence type="ECO:0000313" key="4">
    <source>
        <dbReference type="Proteomes" id="UP000317422"/>
    </source>
</evidence>
<organism evidence="3 4">
    <name type="scientific">Haloactinospora alba</name>
    <dbReference type="NCBI Taxonomy" id="405555"/>
    <lineage>
        <taxon>Bacteria</taxon>
        <taxon>Bacillati</taxon>
        <taxon>Actinomycetota</taxon>
        <taxon>Actinomycetes</taxon>
        <taxon>Streptosporangiales</taxon>
        <taxon>Nocardiopsidaceae</taxon>
        <taxon>Haloactinospora</taxon>
    </lineage>
</organism>
<protein>
    <recommendedName>
        <fullName evidence="2">Antitoxin</fullName>
    </recommendedName>
</protein>
<comment type="function">
    <text evidence="2">Antitoxin component of a type II toxin-antitoxin (TA) system.</text>
</comment>
<evidence type="ECO:0000313" key="3">
    <source>
        <dbReference type="EMBL" id="TQN31966.1"/>
    </source>
</evidence>